<gene>
    <name evidence="3" type="ORF">GCM10009721_13010</name>
</gene>
<accession>A0ABQ2HS38</accession>
<sequence length="396" mass="40679">MRRLRAARDRGAVTALVAILFSTGVIIAMLALVVDVGSMMWERRQLQNGADAATLALAQDCASKRATCDPATPGLKQLADANAADGFGGIQRVCAVGTFVGADKFTGCTATTGALTDCLPTPAGATGPYVEVRTRTSTNSADTGTILKPFFAQAMGWDGATIAACSRVGWSGGHPATVLPVVQAQCAWDDATTKGTDFPAAPPYALTGSGVPRLNPVPRVPVASKYVTKILLHKSGSLDGTAKCGAKGPGLFTPGNFGWLDPIDKNSGCSADLATDKGTITADGKPGAAASKGCKDLLPSLIGTVVYIPIFTSVDGKGSNTTYAVDGVSAFYLAGYSFPSTDEDGFEPTDPSGTSTQSCAKKEDCLWGWFVSPVIPVDAIPNTGTDRGPQRLSTIG</sequence>
<evidence type="ECO:0000256" key="1">
    <source>
        <dbReference type="SAM" id="Phobius"/>
    </source>
</evidence>
<name>A0ABQ2HS38_9MICO</name>
<keyword evidence="1" id="KW-0472">Membrane</keyword>
<dbReference type="Proteomes" id="UP000623461">
    <property type="component" value="Unassembled WGS sequence"/>
</dbReference>
<evidence type="ECO:0000313" key="4">
    <source>
        <dbReference type="Proteomes" id="UP000623461"/>
    </source>
</evidence>
<dbReference type="EMBL" id="BMNZ01000002">
    <property type="protein sequence ID" value="GGM89206.1"/>
    <property type="molecule type" value="Genomic_DNA"/>
</dbReference>
<evidence type="ECO:0000313" key="3">
    <source>
        <dbReference type="EMBL" id="GGM89206.1"/>
    </source>
</evidence>
<feature type="domain" description="Putative Flp pilus-assembly TadG-like N-terminal" evidence="2">
    <location>
        <begin position="11"/>
        <end position="56"/>
    </location>
</feature>
<reference evidence="4" key="1">
    <citation type="journal article" date="2019" name="Int. J. Syst. Evol. Microbiol.">
        <title>The Global Catalogue of Microorganisms (GCM) 10K type strain sequencing project: providing services to taxonomists for standard genome sequencing and annotation.</title>
        <authorList>
            <consortium name="The Broad Institute Genomics Platform"/>
            <consortium name="The Broad Institute Genome Sequencing Center for Infectious Disease"/>
            <person name="Wu L."/>
            <person name="Ma J."/>
        </authorList>
    </citation>
    <scope>NUCLEOTIDE SEQUENCE [LARGE SCALE GENOMIC DNA]</scope>
    <source>
        <strain evidence="4">JCM 1365</strain>
    </source>
</reference>
<keyword evidence="4" id="KW-1185">Reference proteome</keyword>
<dbReference type="RefSeq" id="WP_030201171.1">
    <property type="nucleotide sequence ID" value="NZ_BMNZ01000002.1"/>
</dbReference>
<keyword evidence="1" id="KW-0812">Transmembrane</keyword>
<dbReference type="Pfam" id="PF13400">
    <property type="entry name" value="Tad"/>
    <property type="match status" value="1"/>
</dbReference>
<organism evidence="3 4">
    <name type="scientific">Terrabacter tumescens</name>
    <dbReference type="NCBI Taxonomy" id="60443"/>
    <lineage>
        <taxon>Bacteria</taxon>
        <taxon>Bacillati</taxon>
        <taxon>Actinomycetota</taxon>
        <taxon>Actinomycetes</taxon>
        <taxon>Micrococcales</taxon>
        <taxon>Intrasporangiaceae</taxon>
        <taxon>Terrabacter</taxon>
    </lineage>
</organism>
<feature type="transmembrane region" description="Helical" evidence="1">
    <location>
        <begin position="12"/>
        <end position="34"/>
    </location>
</feature>
<evidence type="ECO:0000259" key="2">
    <source>
        <dbReference type="Pfam" id="PF13400"/>
    </source>
</evidence>
<comment type="caution">
    <text evidence="3">The sequence shown here is derived from an EMBL/GenBank/DDBJ whole genome shotgun (WGS) entry which is preliminary data.</text>
</comment>
<keyword evidence="1" id="KW-1133">Transmembrane helix</keyword>
<dbReference type="InterPro" id="IPR028087">
    <property type="entry name" value="Tad_N"/>
</dbReference>
<proteinExistence type="predicted"/>
<protein>
    <recommendedName>
        <fullName evidence="2">Putative Flp pilus-assembly TadG-like N-terminal domain-containing protein</fullName>
    </recommendedName>
</protein>